<dbReference type="RefSeq" id="WP_071636674.1">
    <property type="nucleotide sequence ID" value="NZ_MLFK01000006.1"/>
</dbReference>
<organism evidence="3 4">
    <name type="scientific">Flavobacterium johnsoniae</name>
    <name type="common">Cytophaga johnsonae</name>
    <dbReference type="NCBI Taxonomy" id="986"/>
    <lineage>
        <taxon>Bacteria</taxon>
        <taxon>Pseudomonadati</taxon>
        <taxon>Bacteroidota</taxon>
        <taxon>Flavobacteriia</taxon>
        <taxon>Flavobacteriales</taxon>
        <taxon>Flavobacteriaceae</taxon>
        <taxon>Flavobacterium</taxon>
    </lineage>
</organism>
<evidence type="ECO:0000313" key="3">
    <source>
        <dbReference type="EMBL" id="OIV42198.1"/>
    </source>
</evidence>
<keyword evidence="4" id="KW-1185">Reference proteome</keyword>
<dbReference type="Gene3D" id="3.40.50.10320">
    <property type="entry name" value="LmbE-like"/>
    <property type="match status" value="1"/>
</dbReference>
<dbReference type="GO" id="GO:0006046">
    <property type="term" value="P:N-acetylglucosamine catabolic process"/>
    <property type="evidence" value="ECO:0007669"/>
    <property type="project" value="UniProtKB-UniRule"/>
</dbReference>
<dbReference type="SUPFAM" id="SSF102588">
    <property type="entry name" value="LmbE-like"/>
    <property type="match status" value="1"/>
</dbReference>
<dbReference type="InterPro" id="IPR052960">
    <property type="entry name" value="GlcN6P_deaminase-like"/>
</dbReference>
<dbReference type="EC" id="3.5.99.6" evidence="1"/>
<evidence type="ECO:0000256" key="1">
    <source>
        <dbReference type="NCBIfam" id="TIGR00502"/>
    </source>
</evidence>
<proteinExistence type="predicted"/>
<sequence>MIKESINFKEAGKFEETRFEKIHNVIFDSSQEASILVAQEIANIIQRKEELNEPCVLGLATGSSPIKVYEELVRLHKEEGLSFENVVTFNLDEYYPMDKNNIQSYWYFMHEHLFNHVNILPQNINIPDGNISSEDLQQYCIDYEMKIKAYGGLDFQLLGIGRTGHIGFNEPGSHVNSGTRSITLDHLTRVDAASSFLGIDNVPKKAITMGIGTVKNAKRIVLLGWGISKADIIKKTIEGEISSRVPATYLQQHNNTTFVLDTEASSELTRVKTPWLVKSVIWDEELKLKAVAWLSELTKKPFLKLTDKDYNDNGMSSVLTEEGTAYNLNIKMFNKMQQTITGWPGGKPNADDTYRPERATPERKRIIIFSPHPDDDVISMGGTFDRLVEQGHDVHIAYQTSGNIAVSNEEALKFAEISKALNANSAESEKIIDFLRNKKSNDIDSLEVRKLKGLIRRSESLAATRYLGLQDSNVNFLDLPFYETGTVKKNNLGEADIEIMCEIIERIKPHQIYAAGDLADPHGTHKVCLDSLFEALKRLKHKSFMDDCWVWLYRGAWHEWETYQIEMAVPMSPDQVLKKRHAIFYHQSQKDGVMFQGDDSREFWIRAEDRNRLTAEKYHALGLADYSAIEAFKRYFF</sequence>
<dbReference type="OrthoDB" id="9791139at2"/>
<name>A0A1J7BU14_FLAJO</name>
<dbReference type="PANTHER" id="PTHR42892:SF1">
    <property type="entry name" value="GLUCOSAMINE-6-PHOSPHATE ISOMERASE"/>
    <property type="match status" value="1"/>
</dbReference>
<dbReference type="EMBL" id="MLFK01000006">
    <property type="protein sequence ID" value="OIV42198.1"/>
    <property type="molecule type" value="Genomic_DNA"/>
</dbReference>
<reference evidence="3 4" key="1">
    <citation type="submission" date="2016-10" db="EMBL/GenBank/DDBJ databases">
        <title>Draft Genome Sequence of Rhizobacteria Flavobacterium johnsoniae CI04.</title>
        <authorList>
            <person name="Bravo J.I."/>
            <person name="Lozano G.L."/>
            <person name="Handelsman J."/>
        </authorList>
    </citation>
    <scope>NUCLEOTIDE SEQUENCE [LARGE SCALE GENOMIC DNA]</scope>
    <source>
        <strain evidence="3 4">CI04</strain>
    </source>
</reference>
<dbReference type="Gene3D" id="3.40.50.1360">
    <property type="match status" value="1"/>
</dbReference>
<dbReference type="GO" id="GO:0005975">
    <property type="term" value="P:carbohydrate metabolic process"/>
    <property type="evidence" value="ECO:0007669"/>
    <property type="project" value="InterPro"/>
</dbReference>
<evidence type="ECO:0000313" key="4">
    <source>
        <dbReference type="Proteomes" id="UP000182826"/>
    </source>
</evidence>
<accession>A0A1J7BU14</accession>
<dbReference type="CDD" id="cd01399">
    <property type="entry name" value="GlcN6P_deaminase"/>
    <property type="match status" value="1"/>
</dbReference>
<dbReference type="GO" id="GO:0004342">
    <property type="term" value="F:glucosamine-6-phosphate deaminase activity"/>
    <property type="evidence" value="ECO:0007669"/>
    <property type="project" value="UniProtKB-UniRule"/>
</dbReference>
<dbReference type="NCBIfam" id="TIGR00502">
    <property type="entry name" value="nagB"/>
    <property type="match status" value="1"/>
</dbReference>
<dbReference type="NCBIfam" id="NF002557">
    <property type="entry name" value="PRK02122.1"/>
    <property type="match status" value="1"/>
</dbReference>
<dbReference type="InterPro" id="IPR006148">
    <property type="entry name" value="Glc/Gal-6P_isomerase"/>
</dbReference>
<dbReference type="InterPro" id="IPR037171">
    <property type="entry name" value="NagB/RpiA_transferase-like"/>
</dbReference>
<comment type="caution">
    <text evidence="3">The sequence shown here is derived from an EMBL/GenBank/DDBJ whole genome shotgun (WGS) entry which is preliminary data.</text>
</comment>
<dbReference type="PANTHER" id="PTHR42892">
    <property type="entry name" value="GLUCOSAMINE-6-PHOSPHATE DEAMINASE-LIKE PROTEIN BT_0258-RELATED"/>
    <property type="match status" value="1"/>
</dbReference>
<dbReference type="Pfam" id="PF01182">
    <property type="entry name" value="Glucosamine_iso"/>
    <property type="match status" value="1"/>
</dbReference>
<dbReference type="Proteomes" id="UP000182826">
    <property type="component" value="Unassembled WGS sequence"/>
</dbReference>
<dbReference type="InterPro" id="IPR024078">
    <property type="entry name" value="LmbE-like_dom_sf"/>
</dbReference>
<dbReference type="InterPro" id="IPR004547">
    <property type="entry name" value="Glucosamine6P_isomerase"/>
</dbReference>
<dbReference type="InterPro" id="IPR003737">
    <property type="entry name" value="GlcNAc_PI_deacetylase-related"/>
</dbReference>
<gene>
    <name evidence="3" type="ORF">BKM63_11250</name>
</gene>
<dbReference type="SUPFAM" id="SSF100950">
    <property type="entry name" value="NagB/RpiA/CoA transferase-like"/>
    <property type="match status" value="1"/>
</dbReference>
<dbReference type="AlphaFoldDB" id="A0A1J7BU14"/>
<feature type="domain" description="Glucosamine/galactosamine-6-phosphate isomerase" evidence="2">
    <location>
        <begin position="31"/>
        <end position="257"/>
    </location>
</feature>
<protein>
    <recommendedName>
        <fullName evidence="1">Glucosamine-6-phosphate deaminase</fullName>
        <ecNumber evidence="1">3.5.99.6</ecNumber>
    </recommendedName>
</protein>
<dbReference type="Pfam" id="PF02585">
    <property type="entry name" value="PIG-L"/>
    <property type="match status" value="1"/>
</dbReference>
<evidence type="ECO:0000259" key="2">
    <source>
        <dbReference type="Pfam" id="PF01182"/>
    </source>
</evidence>